<dbReference type="EMBL" id="CAEZXP010000007">
    <property type="protein sequence ID" value="CAB4707402.1"/>
    <property type="molecule type" value="Genomic_DNA"/>
</dbReference>
<keyword evidence="2" id="KW-0812">Transmembrane</keyword>
<name>A0A6J6QAD6_9ZZZZ</name>
<keyword evidence="2" id="KW-1133">Transmembrane helix</keyword>
<sequence>MLAAAATAVSSLAATGTGATTIPGTPGTGVPAPPALGVHHRLTDATATRIFLEDRKVASWLKRYPDKPQKSATWKDGVWSVVISTDGAGAIASGKVDDALAVVTEAWTGPQVAWTMARGQHGAFGGAMINSKKIWLVFCVVFLLGLVNWRRPFSVRTLDLLALLSFSVSLWYFNAGDVLMSAPLVYPPFVWLLIRCFWVGARDRPSKGDVVWPVWLLLAATVFLGGFRIGLNVRDSNVIDVGYSGVIGADRIWHGQSPYDHFPVERERKACGPADSNGEIRDRIQTNGRCESANERGDTYGPVAYEAYLPGYLLFGWSGKWDSLPSVHFTSIVWDLLALVGMGLVGLRLGGPKLGATFAFAWAAWPFTQYASSSNTNDMIGPALLVIGFLFYTSSFRRGVFSALAGWTKFGSLLLVPLWAGYPDARRFRGRAAYTCGFLVATGIAFSVLLLEPSPFHAARVFVDRTVIWQSGRDSPFSIWDYRQYHAKGLPDLHRVQALLEIILIAGALALGRWPRRRSPLRLAAFSAVLLIGFEIVLTHWYYPYLLWMFPFVAITLLMPRQAPEPDGSVDAGHEPAPTMAVSDAATAAS</sequence>
<gene>
    <name evidence="3" type="ORF">UFOPK2399_01762</name>
</gene>
<feature type="transmembrane region" description="Helical" evidence="2">
    <location>
        <begin position="400"/>
        <end position="420"/>
    </location>
</feature>
<feature type="transmembrane region" description="Helical" evidence="2">
    <location>
        <begin position="432"/>
        <end position="451"/>
    </location>
</feature>
<evidence type="ECO:0000313" key="3">
    <source>
        <dbReference type="EMBL" id="CAB4707402.1"/>
    </source>
</evidence>
<feature type="transmembrane region" description="Helical" evidence="2">
    <location>
        <begin position="157"/>
        <end position="173"/>
    </location>
</feature>
<feature type="transmembrane region" description="Helical" evidence="2">
    <location>
        <begin position="210"/>
        <end position="231"/>
    </location>
</feature>
<protein>
    <submittedName>
        <fullName evidence="3">Unannotated protein</fullName>
    </submittedName>
</protein>
<feature type="transmembrane region" description="Helical" evidence="2">
    <location>
        <begin position="134"/>
        <end position="150"/>
    </location>
</feature>
<keyword evidence="2" id="KW-0472">Membrane</keyword>
<accession>A0A6J6QAD6</accession>
<feature type="transmembrane region" description="Helical" evidence="2">
    <location>
        <begin position="523"/>
        <end position="543"/>
    </location>
</feature>
<organism evidence="3">
    <name type="scientific">freshwater metagenome</name>
    <dbReference type="NCBI Taxonomy" id="449393"/>
    <lineage>
        <taxon>unclassified sequences</taxon>
        <taxon>metagenomes</taxon>
        <taxon>ecological metagenomes</taxon>
    </lineage>
</organism>
<evidence type="ECO:0000256" key="2">
    <source>
        <dbReference type="SAM" id="Phobius"/>
    </source>
</evidence>
<evidence type="ECO:0000256" key="1">
    <source>
        <dbReference type="SAM" id="MobiDB-lite"/>
    </source>
</evidence>
<reference evidence="3" key="1">
    <citation type="submission" date="2020-05" db="EMBL/GenBank/DDBJ databases">
        <authorList>
            <person name="Chiriac C."/>
            <person name="Salcher M."/>
            <person name="Ghai R."/>
            <person name="Kavagutti S V."/>
        </authorList>
    </citation>
    <scope>NUCLEOTIDE SEQUENCE</scope>
</reference>
<dbReference type="AlphaFoldDB" id="A0A6J6QAD6"/>
<proteinExistence type="predicted"/>
<feature type="transmembrane region" description="Helical" evidence="2">
    <location>
        <begin position="354"/>
        <end position="372"/>
    </location>
</feature>
<feature type="region of interest" description="Disordered" evidence="1">
    <location>
        <begin position="566"/>
        <end position="590"/>
    </location>
</feature>